<feature type="transmembrane region" description="Helical" evidence="1">
    <location>
        <begin position="38"/>
        <end position="58"/>
    </location>
</feature>
<name>A0ABT5UFY9_9GAMM</name>
<feature type="transmembrane region" description="Helical" evidence="1">
    <location>
        <begin position="93"/>
        <end position="113"/>
    </location>
</feature>
<gene>
    <name evidence="2" type="ORF">ORQ98_25325</name>
</gene>
<evidence type="ECO:0000256" key="1">
    <source>
        <dbReference type="SAM" id="Phobius"/>
    </source>
</evidence>
<comment type="caution">
    <text evidence="2">The sequence shown here is derived from an EMBL/GenBank/DDBJ whole genome shotgun (WGS) entry which is preliminary data.</text>
</comment>
<dbReference type="EMBL" id="JAPMOU010000058">
    <property type="protein sequence ID" value="MDE1465291.1"/>
    <property type="molecule type" value="Genomic_DNA"/>
</dbReference>
<organism evidence="2 3">
    <name type="scientific">Spartinivicinus poritis</name>
    <dbReference type="NCBI Taxonomy" id="2994640"/>
    <lineage>
        <taxon>Bacteria</taxon>
        <taxon>Pseudomonadati</taxon>
        <taxon>Pseudomonadota</taxon>
        <taxon>Gammaproteobacteria</taxon>
        <taxon>Oceanospirillales</taxon>
        <taxon>Zooshikellaceae</taxon>
        <taxon>Spartinivicinus</taxon>
    </lineage>
</organism>
<evidence type="ECO:0000313" key="2">
    <source>
        <dbReference type="EMBL" id="MDE1465291.1"/>
    </source>
</evidence>
<feature type="transmembrane region" description="Helical" evidence="1">
    <location>
        <begin position="119"/>
        <end position="137"/>
    </location>
</feature>
<dbReference type="Proteomes" id="UP001528823">
    <property type="component" value="Unassembled WGS sequence"/>
</dbReference>
<accession>A0ABT5UFY9</accession>
<feature type="transmembrane region" description="Helical" evidence="1">
    <location>
        <begin position="70"/>
        <end position="88"/>
    </location>
</feature>
<keyword evidence="3" id="KW-1185">Reference proteome</keyword>
<dbReference type="RefSeq" id="WP_274691600.1">
    <property type="nucleotide sequence ID" value="NZ_JAPMOU010000058.1"/>
</dbReference>
<keyword evidence="1" id="KW-0812">Transmembrane</keyword>
<keyword evidence="1" id="KW-0472">Membrane</keyword>
<evidence type="ECO:0000313" key="3">
    <source>
        <dbReference type="Proteomes" id="UP001528823"/>
    </source>
</evidence>
<feature type="transmembrane region" description="Helical" evidence="1">
    <location>
        <begin position="13"/>
        <end position="31"/>
    </location>
</feature>
<evidence type="ECO:0008006" key="4">
    <source>
        <dbReference type="Google" id="ProtNLM"/>
    </source>
</evidence>
<reference evidence="2 3" key="1">
    <citation type="submission" date="2022-11" db="EMBL/GenBank/DDBJ databases">
        <title>Spartinivicinus poritis sp. nov., isolated from scleractinian coral Porites lutea.</title>
        <authorList>
            <person name="Zhang G."/>
            <person name="Cai L."/>
            <person name="Wei Q."/>
        </authorList>
    </citation>
    <scope>NUCLEOTIDE SEQUENCE [LARGE SCALE GENOMIC DNA]</scope>
    <source>
        <strain evidence="2 3">A2-2</strain>
    </source>
</reference>
<keyword evidence="1" id="KW-1133">Transmembrane helix</keyword>
<protein>
    <recommendedName>
        <fullName evidence="4">Phosphatidic acid phosphatase type 2/haloperoxidase domain-containing protein</fullName>
    </recommendedName>
</protein>
<proteinExistence type="predicted"/>
<sequence length="146" mass="16544">MLSYEVLDFIADSYIPLVIIYALLLIGLVAINKGLKLALTYLLVLGAGIIPVYIIWYLDNRLQLWPTLELDYSTHTALALTVVVYLVIYKQKYVNYFVASLIAYGLLMLYQQYHTLLDIITTAVVILPVALAIFLFGKRKLLLNSV</sequence>